<dbReference type="AlphaFoldDB" id="A0AAD5YU14"/>
<evidence type="ECO:0000256" key="2">
    <source>
        <dbReference type="ARBA" id="ARBA00022603"/>
    </source>
</evidence>
<dbReference type="Pfam" id="PF05724">
    <property type="entry name" value="TPMT"/>
    <property type="match status" value="1"/>
</dbReference>
<protein>
    <recommendedName>
        <fullName evidence="7">Thiol methyltransferase 1</fullName>
    </recommendedName>
</protein>
<comment type="caution">
    <text evidence="5">The sequence shown here is derived from an EMBL/GenBank/DDBJ whole genome shotgun (WGS) entry which is preliminary data.</text>
</comment>
<evidence type="ECO:0000256" key="1">
    <source>
        <dbReference type="ARBA" id="ARBA00022553"/>
    </source>
</evidence>
<evidence type="ECO:0000256" key="3">
    <source>
        <dbReference type="ARBA" id="ARBA00022679"/>
    </source>
</evidence>
<dbReference type="PANTHER" id="PTHR32183">
    <property type="match status" value="1"/>
</dbReference>
<evidence type="ECO:0000313" key="6">
    <source>
        <dbReference type="Proteomes" id="UP001213000"/>
    </source>
</evidence>
<reference evidence="5" key="1">
    <citation type="submission" date="2022-07" db="EMBL/GenBank/DDBJ databases">
        <title>Genome Sequence of Leucocoprinus birnbaumii.</title>
        <authorList>
            <person name="Buettner E."/>
        </authorList>
    </citation>
    <scope>NUCLEOTIDE SEQUENCE</scope>
    <source>
        <strain evidence="5">VT141</strain>
    </source>
</reference>
<keyword evidence="1" id="KW-0597">Phosphoprotein</keyword>
<keyword evidence="2" id="KW-0489">Methyltransferase</keyword>
<keyword evidence="4" id="KW-0949">S-adenosyl-L-methionine</keyword>
<dbReference type="GO" id="GO:0032259">
    <property type="term" value="P:methylation"/>
    <property type="evidence" value="ECO:0007669"/>
    <property type="project" value="UniProtKB-KW"/>
</dbReference>
<dbReference type="Gene3D" id="3.40.50.150">
    <property type="entry name" value="Vaccinia Virus protein VP39"/>
    <property type="match status" value="1"/>
</dbReference>
<dbReference type="SUPFAM" id="SSF53335">
    <property type="entry name" value="S-adenosyl-L-methionine-dependent methyltransferases"/>
    <property type="match status" value="1"/>
</dbReference>
<evidence type="ECO:0008006" key="7">
    <source>
        <dbReference type="Google" id="ProtNLM"/>
    </source>
</evidence>
<dbReference type="InterPro" id="IPR008854">
    <property type="entry name" value="TPMT"/>
</dbReference>
<gene>
    <name evidence="5" type="ORF">NP233_g8091</name>
</gene>
<dbReference type="CDD" id="cd02440">
    <property type="entry name" value="AdoMet_MTases"/>
    <property type="match status" value="1"/>
</dbReference>
<dbReference type="PANTHER" id="PTHR32183:SF11">
    <property type="entry name" value="THIOL METHYLTRANSFERASE 2-RELATED"/>
    <property type="match status" value="1"/>
</dbReference>
<dbReference type="InterPro" id="IPR029063">
    <property type="entry name" value="SAM-dependent_MTases_sf"/>
</dbReference>
<dbReference type="GO" id="GO:0008757">
    <property type="term" value="F:S-adenosylmethionine-dependent methyltransferase activity"/>
    <property type="evidence" value="ECO:0007669"/>
    <property type="project" value="InterPro"/>
</dbReference>
<name>A0AAD5YU14_9AGAR</name>
<accession>A0AAD5YU14</accession>
<keyword evidence="6" id="KW-1185">Reference proteome</keyword>
<dbReference type="Proteomes" id="UP001213000">
    <property type="component" value="Unassembled WGS sequence"/>
</dbReference>
<dbReference type="PROSITE" id="PS51585">
    <property type="entry name" value="SAM_MT_TPMT"/>
    <property type="match status" value="1"/>
</dbReference>
<evidence type="ECO:0000256" key="4">
    <source>
        <dbReference type="ARBA" id="ARBA00022691"/>
    </source>
</evidence>
<dbReference type="EMBL" id="JANIEX010000634">
    <property type="protein sequence ID" value="KAJ3564741.1"/>
    <property type="molecule type" value="Genomic_DNA"/>
</dbReference>
<organism evidence="5 6">
    <name type="scientific">Leucocoprinus birnbaumii</name>
    <dbReference type="NCBI Taxonomy" id="56174"/>
    <lineage>
        <taxon>Eukaryota</taxon>
        <taxon>Fungi</taxon>
        <taxon>Dikarya</taxon>
        <taxon>Basidiomycota</taxon>
        <taxon>Agaricomycotina</taxon>
        <taxon>Agaricomycetes</taxon>
        <taxon>Agaricomycetidae</taxon>
        <taxon>Agaricales</taxon>
        <taxon>Agaricineae</taxon>
        <taxon>Agaricaceae</taxon>
        <taxon>Leucocoprinus</taxon>
    </lineage>
</organism>
<evidence type="ECO:0000313" key="5">
    <source>
        <dbReference type="EMBL" id="KAJ3564741.1"/>
    </source>
</evidence>
<sequence length="232" mass="25400">MPDLVGGGAVPAAQSEIVKAMRKLVNPNDPASWDITWKAGVTPWDAGEIQPPLREAIENNTDGIAWPTDGSALVPGCGSGYDVVYLASTLGLKVIGLDTSQTAVDKATASVASNPLPRGEAHFMLTDFFKYQPHEPFKLIYDYTFFVAIPPSRRNEWGQKMAELIAPGGYLITLVFPIDPETDLGPPFYVRPDHYNEPLSAAFEKVVDRDPTTSSASHVGRERLMIWKRKAD</sequence>
<proteinExistence type="predicted"/>
<keyword evidence="3" id="KW-0808">Transferase</keyword>